<dbReference type="Proteomes" id="UP000278962">
    <property type="component" value="Unassembled WGS sequence"/>
</dbReference>
<name>A0A660L9D6_9ACTN</name>
<dbReference type="PANTHER" id="PTHR46246:SF1">
    <property type="entry name" value="GUANOSINE-3',5'-BIS(DIPHOSPHATE) 3'-PYROPHOSPHOHYDROLASE MESH1"/>
    <property type="match status" value="1"/>
</dbReference>
<reference evidence="2 3" key="1">
    <citation type="submission" date="2018-10" db="EMBL/GenBank/DDBJ databases">
        <title>Genomic Encyclopedia of Archaeal and Bacterial Type Strains, Phase II (KMG-II): from individual species to whole genera.</title>
        <authorList>
            <person name="Goeker M."/>
        </authorList>
    </citation>
    <scope>NUCLEOTIDE SEQUENCE [LARGE SCALE GENOMIC DNA]</scope>
    <source>
        <strain evidence="2 3">DSM 14954</strain>
    </source>
</reference>
<dbReference type="Pfam" id="PF22187">
    <property type="entry name" value="DUF6946"/>
    <property type="match status" value="1"/>
</dbReference>
<protein>
    <submittedName>
        <fullName evidence="2">HD domain-containing protein</fullName>
    </submittedName>
</protein>
<evidence type="ECO:0000313" key="3">
    <source>
        <dbReference type="Proteomes" id="UP000278962"/>
    </source>
</evidence>
<keyword evidence="3" id="KW-1185">Reference proteome</keyword>
<dbReference type="EMBL" id="RBIL01000001">
    <property type="protein sequence ID" value="RKQ90875.1"/>
    <property type="molecule type" value="Genomic_DNA"/>
</dbReference>
<dbReference type="RefSeq" id="WP_211339823.1">
    <property type="nucleotide sequence ID" value="NZ_RBIL01000001.1"/>
</dbReference>
<dbReference type="GO" id="GO:0008893">
    <property type="term" value="F:guanosine-3',5'-bis(diphosphate) 3'-diphosphatase activity"/>
    <property type="evidence" value="ECO:0007669"/>
    <property type="project" value="TreeGrafter"/>
</dbReference>
<accession>A0A660L9D6</accession>
<evidence type="ECO:0000313" key="2">
    <source>
        <dbReference type="EMBL" id="RKQ90875.1"/>
    </source>
</evidence>
<dbReference type="Gene3D" id="1.10.30.50">
    <property type="match status" value="1"/>
</dbReference>
<sequence>MTRIYIPSHGAQDWRWLLAKPRLHWRHGASAKALADSWEAGDPWPAEIRSALAASGFGELELLFAAPEHETPLPGGSRASQTDLLVLARRPAGDQIVFAVEGKVNEPFGDHAVDQWRVQSDSQGRKDRLAFLLDRLGLADDASVASLRYQLLHRTVAALLEAERFGAPEAVMLVHSFSATAEWRDDYVSFARALGADPDEQPIVPAQVPGDVTLHLGWVTGPVEPDVPGQRLGARFDRAVRLARELHAAQQRKGTQIPYLAHLLGVASLVLEDGGSEDEAIAGLLHDAVEDQGGARTLREIEQLFGREVAHIVAACSDTDVVPKPPWRERKEAYIAHLATAHPSVLRVSLADKLHNARAIQYDLQSGADVWRRFNAGRDEVLWYYGALADAFLQRGAGPMAVELQRTAAAIAANAPDRSAPGGGRETVVSSPKVAVTVEPVPEEPAEGVPAALVIPEPDNAVADQLARVVRALVAREPDQALAEISSLAGVTARTHPIERMPTLPRGQWPKSTHGQTRNPAIGVIARVYVRDGFTCGWCGRQTIPTQVLRLLSHAFPEQFPYHNAWKMDIAPRAYWDISTSLDHVRAVSMGGDYQAPTNLVTACARCQYQKSNLPVEALGWTLRSDGDRWSGLVDQYAALWEQLGKPDTAEHSKWVRAFAAALNAEPLPVPEC</sequence>
<proteinExistence type="predicted"/>
<dbReference type="InterPro" id="IPR052194">
    <property type="entry name" value="MESH1"/>
</dbReference>
<dbReference type="Pfam" id="PF13328">
    <property type="entry name" value="HD_4"/>
    <property type="match status" value="1"/>
</dbReference>
<dbReference type="InterPro" id="IPR054024">
    <property type="entry name" value="DUF6946"/>
</dbReference>
<dbReference type="Gene3D" id="1.10.3210.10">
    <property type="entry name" value="Hypothetical protein af1432"/>
    <property type="match status" value="1"/>
</dbReference>
<dbReference type="AlphaFoldDB" id="A0A660L9D6"/>
<evidence type="ECO:0000259" key="1">
    <source>
        <dbReference type="Pfam" id="PF22187"/>
    </source>
</evidence>
<comment type="caution">
    <text evidence="2">The sequence shown here is derived from an EMBL/GenBank/DDBJ whole genome shotgun (WGS) entry which is preliminary data.</text>
</comment>
<dbReference type="PANTHER" id="PTHR46246">
    <property type="entry name" value="GUANOSINE-3',5'-BIS(DIPHOSPHATE) 3'-PYROPHOSPHOHYDROLASE MESH1"/>
    <property type="match status" value="1"/>
</dbReference>
<organism evidence="2 3">
    <name type="scientific">Solirubrobacter pauli</name>
    <dbReference type="NCBI Taxonomy" id="166793"/>
    <lineage>
        <taxon>Bacteria</taxon>
        <taxon>Bacillati</taxon>
        <taxon>Actinomycetota</taxon>
        <taxon>Thermoleophilia</taxon>
        <taxon>Solirubrobacterales</taxon>
        <taxon>Solirubrobacteraceae</taxon>
        <taxon>Solirubrobacter</taxon>
    </lineage>
</organism>
<feature type="domain" description="DUF6946" evidence="1">
    <location>
        <begin position="7"/>
        <end position="222"/>
    </location>
</feature>
<gene>
    <name evidence="2" type="ORF">C8N24_0690</name>
</gene>
<dbReference type="SUPFAM" id="SSF109604">
    <property type="entry name" value="HD-domain/PDEase-like"/>
    <property type="match status" value="1"/>
</dbReference>